<evidence type="ECO:0000256" key="1">
    <source>
        <dbReference type="SAM" id="MobiDB-lite"/>
    </source>
</evidence>
<dbReference type="InterPro" id="IPR052338">
    <property type="entry name" value="Transposase_5"/>
</dbReference>
<name>A0A6J8BDJ5_MYTCO</name>
<feature type="compositionally biased region" description="Basic and acidic residues" evidence="1">
    <location>
        <begin position="74"/>
        <end position="88"/>
    </location>
</feature>
<dbReference type="GO" id="GO:0015074">
    <property type="term" value="P:DNA integration"/>
    <property type="evidence" value="ECO:0007669"/>
    <property type="project" value="InterPro"/>
</dbReference>
<dbReference type="Gene3D" id="3.30.420.10">
    <property type="entry name" value="Ribonuclease H-like superfamily/Ribonuclease H"/>
    <property type="match status" value="1"/>
</dbReference>
<dbReference type="Gene3D" id="1.10.10.10">
    <property type="entry name" value="Winged helix-like DNA-binding domain superfamily/Winged helix DNA-binding domain"/>
    <property type="match status" value="1"/>
</dbReference>
<evidence type="ECO:0000313" key="4">
    <source>
        <dbReference type="Proteomes" id="UP000507470"/>
    </source>
</evidence>
<dbReference type="SUPFAM" id="SSF46689">
    <property type="entry name" value="Homeodomain-like"/>
    <property type="match status" value="1"/>
</dbReference>
<reference evidence="3 4" key="1">
    <citation type="submission" date="2020-06" db="EMBL/GenBank/DDBJ databases">
        <authorList>
            <person name="Li R."/>
            <person name="Bekaert M."/>
        </authorList>
    </citation>
    <scope>NUCLEOTIDE SEQUENCE [LARGE SCALE GENOMIC DNA]</scope>
    <source>
        <strain evidence="4">wild</strain>
    </source>
</reference>
<feature type="domain" description="Transposase Tc1-like" evidence="2">
    <location>
        <begin position="91"/>
        <end position="160"/>
    </location>
</feature>
<dbReference type="EMBL" id="CACVKT020003049">
    <property type="protein sequence ID" value="CAC5381340.1"/>
    <property type="molecule type" value="Genomic_DNA"/>
</dbReference>
<dbReference type="InterPro" id="IPR009057">
    <property type="entry name" value="Homeodomain-like_sf"/>
</dbReference>
<sequence>MIKYPVNTGKQKVIEGDIQKSRFHMPRLRQNERDRAVGMVQAGMRHIDVANNFGVSKLTITRLMSRLRQTGSSNDRRSSGRPRETTLRQDRRIRFTHLRDRFLPATITARQTPGRHNPRISAQTVRNRLREAGFRSRRPVVGAILKQRHRTARLRWTNARLYWNRVRWQNVIFSDESRFRLRRSDGRMRVYRHQNERYADACVHECDRFGGGGVMVWAGITHCGRTDLKFITGGLNGVRYRD</sequence>
<gene>
    <name evidence="3" type="ORF">MCOR_17224</name>
</gene>
<dbReference type="PANTHER" id="PTHR23022:SF135">
    <property type="entry name" value="SI:DKEY-77F5.3"/>
    <property type="match status" value="1"/>
</dbReference>
<dbReference type="GO" id="GO:0003677">
    <property type="term" value="F:DNA binding"/>
    <property type="evidence" value="ECO:0007669"/>
    <property type="project" value="InterPro"/>
</dbReference>
<dbReference type="OrthoDB" id="6246393at2759"/>
<feature type="region of interest" description="Disordered" evidence="1">
    <location>
        <begin position="66"/>
        <end position="88"/>
    </location>
</feature>
<protein>
    <recommendedName>
        <fullName evidence="2">Transposase Tc1-like domain-containing protein</fullName>
    </recommendedName>
</protein>
<dbReference type="InterPro" id="IPR036397">
    <property type="entry name" value="RNaseH_sf"/>
</dbReference>
<evidence type="ECO:0000259" key="2">
    <source>
        <dbReference type="Pfam" id="PF01498"/>
    </source>
</evidence>
<dbReference type="GO" id="GO:0006313">
    <property type="term" value="P:DNA transposition"/>
    <property type="evidence" value="ECO:0007669"/>
    <property type="project" value="InterPro"/>
</dbReference>
<organism evidence="3 4">
    <name type="scientific">Mytilus coruscus</name>
    <name type="common">Sea mussel</name>
    <dbReference type="NCBI Taxonomy" id="42192"/>
    <lineage>
        <taxon>Eukaryota</taxon>
        <taxon>Metazoa</taxon>
        <taxon>Spiralia</taxon>
        <taxon>Lophotrochozoa</taxon>
        <taxon>Mollusca</taxon>
        <taxon>Bivalvia</taxon>
        <taxon>Autobranchia</taxon>
        <taxon>Pteriomorphia</taxon>
        <taxon>Mytilida</taxon>
        <taxon>Mytiloidea</taxon>
        <taxon>Mytilidae</taxon>
        <taxon>Mytilinae</taxon>
        <taxon>Mytilus</taxon>
    </lineage>
</organism>
<dbReference type="PANTHER" id="PTHR23022">
    <property type="entry name" value="TRANSPOSABLE ELEMENT-RELATED"/>
    <property type="match status" value="1"/>
</dbReference>
<dbReference type="InterPro" id="IPR002492">
    <property type="entry name" value="Transposase_Tc1-like"/>
</dbReference>
<dbReference type="InterPro" id="IPR036388">
    <property type="entry name" value="WH-like_DNA-bd_sf"/>
</dbReference>
<evidence type="ECO:0000313" key="3">
    <source>
        <dbReference type="EMBL" id="CAC5381340.1"/>
    </source>
</evidence>
<proteinExistence type="predicted"/>
<dbReference type="AlphaFoldDB" id="A0A6J8BDJ5"/>
<accession>A0A6J8BDJ5</accession>
<dbReference type="Proteomes" id="UP000507470">
    <property type="component" value="Unassembled WGS sequence"/>
</dbReference>
<dbReference type="Pfam" id="PF01498">
    <property type="entry name" value="HTH_Tnp_Tc3_2"/>
    <property type="match status" value="1"/>
</dbReference>
<keyword evidence="4" id="KW-1185">Reference proteome</keyword>